<dbReference type="SUPFAM" id="SSF53335">
    <property type="entry name" value="S-adenosyl-L-methionine-dependent methyltransferases"/>
    <property type="match status" value="1"/>
</dbReference>
<dbReference type="EC" id="2.1.1.64" evidence="5"/>
<evidence type="ECO:0000256" key="1">
    <source>
        <dbReference type="ARBA" id="ARBA00008361"/>
    </source>
</evidence>
<proteinExistence type="inferred from homology"/>
<evidence type="ECO:0000256" key="2">
    <source>
        <dbReference type="ARBA" id="ARBA00022603"/>
    </source>
</evidence>
<dbReference type="InterPro" id="IPR029063">
    <property type="entry name" value="SAM-dependent_MTases_sf"/>
</dbReference>
<dbReference type="PANTHER" id="PTHR44942">
    <property type="entry name" value="METHYLTRANSF_11 DOMAIN-CONTAINING PROTEIN"/>
    <property type="match status" value="1"/>
</dbReference>
<sequence>MNPNIGENGGMYVPDVDRWNHNIEYHSLLASAVAKARTVLDVGCGEGMLARRIRRTGAEVTGIDPDPTSIELARDQSPENDITYLQADFLRYPFEPRSFDGIVSIAALHYMDTVAALTRMRELLRPGGTLAVIGMARNDFPADLPWEAAALLTSLEKRLFRAQWAHPSPVVWPPPETYAEVRRTAADLLPGVHYRRHRLWRYSLIWTEPNRPPRRASR</sequence>
<organism evidence="5 6">
    <name type="scientific">Nocardia seriolae</name>
    <dbReference type="NCBI Taxonomy" id="37332"/>
    <lineage>
        <taxon>Bacteria</taxon>
        <taxon>Bacillati</taxon>
        <taxon>Actinomycetota</taxon>
        <taxon>Actinomycetes</taxon>
        <taxon>Mycobacteriales</taxon>
        <taxon>Nocardiaceae</taxon>
        <taxon>Nocardia</taxon>
    </lineage>
</organism>
<dbReference type="GO" id="GO:0102208">
    <property type="term" value="F:2-polyprenyl-6-hydroxyphenol methylase activity"/>
    <property type="evidence" value="ECO:0007669"/>
    <property type="project" value="UniProtKB-EC"/>
</dbReference>
<dbReference type="EC" id="2.1.1.222" evidence="5"/>
<evidence type="ECO:0000313" key="6">
    <source>
        <dbReference type="Proteomes" id="UP000180166"/>
    </source>
</evidence>
<gene>
    <name evidence="5" type="primary">ubiG</name>
    <name evidence="5" type="ORF">NS506_03314</name>
</gene>
<evidence type="ECO:0000256" key="3">
    <source>
        <dbReference type="ARBA" id="ARBA00022679"/>
    </source>
</evidence>
<dbReference type="InterPro" id="IPR051052">
    <property type="entry name" value="Diverse_substrate_MTase"/>
</dbReference>
<dbReference type="CDD" id="cd02440">
    <property type="entry name" value="AdoMet_MTases"/>
    <property type="match status" value="1"/>
</dbReference>
<comment type="similarity">
    <text evidence="1">Belongs to the methyltransferase superfamily.</text>
</comment>
<evidence type="ECO:0000313" key="5">
    <source>
        <dbReference type="EMBL" id="APA97366.1"/>
    </source>
</evidence>
<dbReference type="GO" id="GO:0032259">
    <property type="term" value="P:methylation"/>
    <property type="evidence" value="ECO:0007669"/>
    <property type="project" value="UniProtKB-KW"/>
</dbReference>
<dbReference type="Gene3D" id="3.40.50.150">
    <property type="entry name" value="Vaccinia Virus protein VP39"/>
    <property type="match status" value="1"/>
</dbReference>
<dbReference type="EMBL" id="CP017839">
    <property type="protein sequence ID" value="APA97366.1"/>
    <property type="molecule type" value="Genomic_DNA"/>
</dbReference>
<dbReference type="PANTHER" id="PTHR44942:SF4">
    <property type="entry name" value="METHYLTRANSFERASE TYPE 11 DOMAIN-CONTAINING PROTEIN"/>
    <property type="match status" value="1"/>
</dbReference>
<accession>A0ABC8ASR8</accession>
<evidence type="ECO:0000259" key="4">
    <source>
        <dbReference type="Pfam" id="PF08241"/>
    </source>
</evidence>
<dbReference type="KEGG" id="nsr:NS506_03314"/>
<protein>
    <submittedName>
        <fullName evidence="5">2-polyprenyl-6-hydroxyphenol methylase</fullName>
        <ecNumber evidence="5">2.1.1.222</ecNumber>
        <ecNumber evidence="5">2.1.1.64</ecNumber>
    </submittedName>
</protein>
<reference evidence="5 6" key="1">
    <citation type="submission" date="2016-10" db="EMBL/GenBank/DDBJ databases">
        <title>Genome sequence of Nocardia seriolae strain EM150506, isolated from Anguila japonica.</title>
        <authorList>
            <person name="Han H.-J."/>
        </authorList>
    </citation>
    <scope>NUCLEOTIDE SEQUENCE [LARGE SCALE GENOMIC DNA]</scope>
    <source>
        <strain evidence="5 6">EM150506</strain>
    </source>
</reference>
<dbReference type="InterPro" id="IPR013216">
    <property type="entry name" value="Methyltransf_11"/>
</dbReference>
<dbReference type="RefSeq" id="WP_230465200.1">
    <property type="nucleotide sequence ID" value="NZ_AP028458.1"/>
</dbReference>
<name>A0ABC8ASR8_9NOCA</name>
<dbReference type="Pfam" id="PF08241">
    <property type="entry name" value="Methyltransf_11"/>
    <property type="match status" value="1"/>
</dbReference>
<keyword evidence="3 5" id="KW-0808">Transferase</keyword>
<dbReference type="AlphaFoldDB" id="A0ABC8ASR8"/>
<keyword evidence="2 5" id="KW-0489">Methyltransferase</keyword>
<dbReference type="Proteomes" id="UP000180166">
    <property type="component" value="Chromosome"/>
</dbReference>
<feature type="domain" description="Methyltransferase type 11" evidence="4">
    <location>
        <begin position="40"/>
        <end position="131"/>
    </location>
</feature>
<dbReference type="GO" id="GO:0061542">
    <property type="term" value="F:3-demethylubiquinol 3-O-methyltransferase activity"/>
    <property type="evidence" value="ECO:0007669"/>
    <property type="project" value="UniProtKB-EC"/>
</dbReference>